<dbReference type="InterPro" id="IPR008136">
    <property type="entry name" value="CinA_C"/>
</dbReference>
<dbReference type="HAMAP" id="MF_00226_B">
    <property type="entry name" value="CinA_B"/>
    <property type="match status" value="1"/>
</dbReference>
<dbReference type="NCBIfam" id="TIGR00199">
    <property type="entry name" value="PncC_domain"/>
    <property type="match status" value="1"/>
</dbReference>
<dbReference type="EMBL" id="QRDY01000001">
    <property type="protein sequence ID" value="RED66101.1"/>
    <property type="molecule type" value="Genomic_DNA"/>
</dbReference>
<dbReference type="Pfam" id="PF00994">
    <property type="entry name" value="MoCF_biosynth"/>
    <property type="match status" value="1"/>
</dbReference>
<dbReference type="Proteomes" id="UP000256869">
    <property type="component" value="Unassembled WGS sequence"/>
</dbReference>
<dbReference type="OrthoDB" id="9801454at2"/>
<comment type="caution">
    <text evidence="3">The sequence shown here is derived from an EMBL/GenBank/DDBJ whole genome shotgun (WGS) entry which is preliminary data.</text>
</comment>
<dbReference type="PANTHER" id="PTHR13939:SF0">
    <property type="entry name" value="NMN AMIDOHYDROLASE-LIKE PROTEIN YFAY"/>
    <property type="match status" value="1"/>
</dbReference>
<dbReference type="InterPro" id="IPR036653">
    <property type="entry name" value="CinA-like_C"/>
</dbReference>
<dbReference type="NCBIfam" id="TIGR00200">
    <property type="entry name" value="cinA_nterm"/>
    <property type="match status" value="1"/>
</dbReference>
<evidence type="ECO:0000256" key="1">
    <source>
        <dbReference type="HAMAP-Rule" id="MF_00226"/>
    </source>
</evidence>
<dbReference type="RefSeq" id="WP_115991050.1">
    <property type="nucleotide sequence ID" value="NZ_QRDY01000001.1"/>
</dbReference>
<dbReference type="InterPro" id="IPR041424">
    <property type="entry name" value="CinA_KH"/>
</dbReference>
<dbReference type="Gene3D" id="3.40.980.10">
    <property type="entry name" value="MoaB/Mog-like domain"/>
    <property type="match status" value="1"/>
</dbReference>
<dbReference type="Gene3D" id="3.30.70.2860">
    <property type="match status" value="1"/>
</dbReference>
<accession>A0A3D9IWL1</accession>
<dbReference type="NCBIfam" id="TIGR00177">
    <property type="entry name" value="molyb_syn"/>
    <property type="match status" value="1"/>
</dbReference>
<dbReference type="Pfam" id="PF02464">
    <property type="entry name" value="CinA"/>
    <property type="match status" value="1"/>
</dbReference>
<reference evidence="3 4" key="1">
    <citation type="submission" date="2018-07" db="EMBL/GenBank/DDBJ databases">
        <title>Genomic Encyclopedia of Type Strains, Phase III (KMG-III): the genomes of soil and plant-associated and newly described type strains.</title>
        <authorList>
            <person name="Whitman W."/>
        </authorList>
    </citation>
    <scope>NUCLEOTIDE SEQUENCE [LARGE SCALE GENOMIC DNA]</scope>
    <source>
        <strain evidence="3 4">CECT 8236</strain>
    </source>
</reference>
<organism evidence="3 4">
    <name type="scientific">Cohnella lupini</name>
    <dbReference type="NCBI Taxonomy" id="1294267"/>
    <lineage>
        <taxon>Bacteria</taxon>
        <taxon>Bacillati</taxon>
        <taxon>Bacillota</taxon>
        <taxon>Bacilli</taxon>
        <taxon>Bacillales</taxon>
        <taxon>Paenibacillaceae</taxon>
        <taxon>Cohnella</taxon>
    </lineage>
</organism>
<proteinExistence type="inferred from homology"/>
<dbReference type="InterPro" id="IPR050101">
    <property type="entry name" value="CinA"/>
</dbReference>
<feature type="domain" description="MoaB/Mog" evidence="2">
    <location>
        <begin position="4"/>
        <end position="171"/>
    </location>
</feature>
<evidence type="ECO:0000259" key="2">
    <source>
        <dbReference type="SMART" id="SM00852"/>
    </source>
</evidence>
<dbReference type="AlphaFoldDB" id="A0A3D9IWL1"/>
<dbReference type="PIRSF" id="PIRSF006728">
    <property type="entry name" value="CinA"/>
    <property type="match status" value="1"/>
</dbReference>
<dbReference type="Gene3D" id="3.90.950.20">
    <property type="entry name" value="CinA-like"/>
    <property type="match status" value="1"/>
</dbReference>
<keyword evidence="4" id="KW-1185">Reference proteome</keyword>
<name>A0A3D9IWL1_9BACL</name>
<protein>
    <recommendedName>
        <fullName evidence="1">Putative competence-damage inducible protein</fullName>
    </recommendedName>
</protein>
<dbReference type="CDD" id="cd00885">
    <property type="entry name" value="cinA"/>
    <property type="match status" value="1"/>
</dbReference>
<dbReference type="Pfam" id="PF18146">
    <property type="entry name" value="CinA_KH"/>
    <property type="match status" value="1"/>
</dbReference>
<dbReference type="InterPro" id="IPR001453">
    <property type="entry name" value="MoaB/Mog_dom"/>
</dbReference>
<sequence>MRAEIIAVGTELLLGQIVNTNAQYLSRGLAELGIDVYYQTVVGDNKDRLIEAIGIARGRAELLVFTGGLGPTLDDLTRDALADYLGRGVELHEPTMTKIVNMFAGRGGSFVESNRRQALLVDGATPLRNDTGLAVGNALNVEGTCYMLLPGPPREMKPMFDNDGSAWLKEQLGPASALHSVMLKFVGIGESGLEDLLIDLIREQQDPTIAPYAKEGEVAIRVSTKAGDAEEASRKMGGTLAEIRGRTAAYLYAEEDVPIEATVVRILTEQRRTLSLAESCTGGMVSELITTIPGSAVVYLGGVVTYSNGMKTSQLGVPKEMLEGPGAPGAISSETAAAMAEGMRKAADSDFALSVTGNAGPAAAEDKAVGLVYIGLAERGRETRVEKLQMSGDREGIRLRATKRALYMLWLSLTGRE</sequence>
<comment type="similarity">
    <text evidence="1">Belongs to the CinA family.</text>
</comment>
<dbReference type="NCBIfam" id="NF001813">
    <property type="entry name" value="PRK00549.1"/>
    <property type="match status" value="1"/>
</dbReference>
<gene>
    <name evidence="1" type="primary">cinA</name>
    <name evidence="3" type="ORF">DFP95_101599</name>
</gene>
<dbReference type="SMART" id="SM00852">
    <property type="entry name" value="MoCF_biosynth"/>
    <property type="match status" value="1"/>
</dbReference>
<dbReference type="SUPFAM" id="SSF142433">
    <property type="entry name" value="CinA-like"/>
    <property type="match status" value="1"/>
</dbReference>
<dbReference type="SUPFAM" id="SSF53218">
    <property type="entry name" value="Molybdenum cofactor biosynthesis proteins"/>
    <property type="match status" value="1"/>
</dbReference>
<dbReference type="InterPro" id="IPR008135">
    <property type="entry name" value="Competence-induced_CinA"/>
</dbReference>
<evidence type="ECO:0000313" key="3">
    <source>
        <dbReference type="EMBL" id="RED66101.1"/>
    </source>
</evidence>
<evidence type="ECO:0000313" key="4">
    <source>
        <dbReference type="Proteomes" id="UP000256869"/>
    </source>
</evidence>
<dbReference type="InterPro" id="IPR036425">
    <property type="entry name" value="MoaB/Mog-like_dom_sf"/>
</dbReference>
<dbReference type="PANTHER" id="PTHR13939">
    <property type="entry name" value="NICOTINAMIDE-NUCLEOTIDE AMIDOHYDROLASE PNCC"/>
    <property type="match status" value="1"/>
</dbReference>